<dbReference type="EMBL" id="BARU01006072">
    <property type="protein sequence ID" value="GAH44860.1"/>
    <property type="molecule type" value="Genomic_DNA"/>
</dbReference>
<name>X1GJ33_9ZZZZ</name>
<evidence type="ECO:0000313" key="1">
    <source>
        <dbReference type="EMBL" id="GAH44860.1"/>
    </source>
</evidence>
<dbReference type="AlphaFoldDB" id="X1GJ33"/>
<gene>
    <name evidence="1" type="ORF">S03H2_11933</name>
</gene>
<proteinExistence type="predicted"/>
<comment type="caution">
    <text evidence="1">The sequence shown here is derived from an EMBL/GenBank/DDBJ whole genome shotgun (WGS) entry which is preliminary data.</text>
</comment>
<accession>X1GJ33</accession>
<evidence type="ECO:0008006" key="2">
    <source>
        <dbReference type="Google" id="ProtNLM"/>
    </source>
</evidence>
<reference evidence="1" key="1">
    <citation type="journal article" date="2014" name="Front. Microbiol.">
        <title>High frequency of phylogenetically diverse reductive dehalogenase-homologous genes in deep subseafloor sedimentary metagenomes.</title>
        <authorList>
            <person name="Kawai M."/>
            <person name="Futagami T."/>
            <person name="Toyoda A."/>
            <person name="Takaki Y."/>
            <person name="Nishi S."/>
            <person name="Hori S."/>
            <person name="Arai W."/>
            <person name="Tsubouchi T."/>
            <person name="Morono Y."/>
            <person name="Uchiyama I."/>
            <person name="Ito T."/>
            <person name="Fujiyama A."/>
            <person name="Inagaki F."/>
            <person name="Takami H."/>
        </authorList>
    </citation>
    <scope>NUCLEOTIDE SEQUENCE</scope>
    <source>
        <strain evidence="1">Expedition CK06-06</strain>
    </source>
</reference>
<feature type="non-terminal residue" evidence="1">
    <location>
        <position position="1"/>
    </location>
</feature>
<protein>
    <recommendedName>
        <fullName evidence="2">Radical SAM core domain-containing protein</fullName>
    </recommendedName>
</protein>
<sequence length="93" mass="10576">WHLTGYYPAYKFRSESYVPATPVSTLEKARDIGKAEGLKYVYVGNMPGHPYENTYCPNCNQSLIERYGFSITKYSISPDKHCPYCGEEIPIIG</sequence>
<organism evidence="1">
    <name type="scientific">marine sediment metagenome</name>
    <dbReference type="NCBI Taxonomy" id="412755"/>
    <lineage>
        <taxon>unclassified sequences</taxon>
        <taxon>metagenomes</taxon>
        <taxon>ecological metagenomes</taxon>
    </lineage>
</organism>